<dbReference type="InterPro" id="IPR033764">
    <property type="entry name" value="Sdr_B"/>
</dbReference>
<name>A0A5C5Z303_9BACT</name>
<evidence type="ECO:0000313" key="7">
    <source>
        <dbReference type="EMBL" id="TWT81644.1"/>
    </source>
</evidence>
<comment type="subcellular location">
    <subcellularLocation>
        <location evidence="1">Secreted</location>
    </subcellularLocation>
</comment>
<dbReference type="OrthoDB" id="254354at2"/>
<feature type="domain" description="DUF11" evidence="5">
    <location>
        <begin position="1136"/>
        <end position="1241"/>
    </location>
</feature>
<feature type="compositionally biased region" description="Polar residues" evidence="4">
    <location>
        <begin position="1567"/>
        <end position="1582"/>
    </location>
</feature>
<keyword evidence="8" id="KW-1185">Reference proteome</keyword>
<dbReference type="InterPro" id="IPR051172">
    <property type="entry name" value="Chlamydia_OmcB"/>
</dbReference>
<dbReference type="NCBIfam" id="TIGR01451">
    <property type="entry name" value="B_ant_repeat"/>
    <property type="match status" value="2"/>
</dbReference>
<sequence length="2519" mass="259889">MMLFSRQKQTRKKNRTRNTLRNLIAEPLEKRLVFAAIPAVTMDVPAEVFIGENVPVSVTFDNTDASDVGFGPFIDVYLPRNGADGVSGVDVDGIEYINGSANYLGAPITTTVFTFDATGLIDHPYAVDNTGTPLQVTGTQGDQLLVFQLPFGSFTADQPGATIDFQTTLSSHADVGTALTLRARSGFQFGNDALDNPIGSPGDPSLLSQGPTATTWTPLAAVTPTLIQLEKLYVGPEFETATGPNFPRQFTININVADGQTITDVDLTDLLPNNIELLPGVTITPSGTTTNTPTTPANAPSNNLTFNLPSISGTTAAVDASVTFNYYVPFRDADGSTVLDPTSGDDGTSPNNVSLLGDWTPLDPGDPSGSDNVSVDEAGPESTFESKSIAIQKTVALQNDAGGGGYSGGDTVEYTLQFQISDYFGFDDIVIDDVLSDGQRFDTTFTPTLSVTEHGLASSGNVSPANYTITDNFSVPLTTVGTQEFRLRVSDELVLRSGVPADTLVLGGQVPIGGTLGADPSASPNLGATTGTIVFRAIVQDDFSIQFPSGDPSVDEGDLLENDVTIAGDVFHYTNTTATGETEADISDDNFMIAGGTLSKAIYAINGNTTLPTPLVLTPGDTITYRINSALPNSDIEDFMLEDYLPLPVLDATEVTSFDATGATTPPAGEWKFGPSDTFNSIYVNSIDATNRPTVTSDATSNVLLFNYGDFDIEPSQSSVVDLLFTVTASNDPFADGLYLTNQVRRNQDSTNQGMFVNDEIIQIQLAEPELNIKKGIVATTNTDDVYLPVVTGPVAFTVPGTAGNRWAGTINSNGLATTPIDSDLSLVDAGDLVTFAIVVENTGSSGKGAFDVRIRDALPAGFQIPGGGLNMHVSDGTGAAMPTNVIGTGLFDPVGGIELVDPGATADAGDGTNSGSLDEYDPTDGRNIVIITYDLEVLTTAVPDQLLTSDATLYNYASVEAGPDFTTEDLIDPASTRIATLMVAKAISTTSEASTTGNNVAIGEIVTYTSTVTVPEGTSPNMIWTDTPDPGLAIIGVDSIAASNVPDITSSNGVIASLTPTIGANGSNVSIDFGTLTNANHDNAVDDTITITYRAIMLNASGNDRGVARDNTAAVTWTSGSINIDGPDVTIVESDLNIAKTIAPATGQAADVFTVTLLVSHDAVSNADAFDVSLTDVLPTGLSYNGSLSSSGLAPTSLAESSGTITAVWNSFPDDGSTSTITFDVIADASVVAGATITNDADLLWSSLPGDQTTIIAGVPLSVERTGASTDPGATENDYNDTDSDSVLVIAPVLTKTIIATNAGHTSGTNVAIGEIVTYEVVFEVPNGTMPSAQFVDTPDPGLSIANVTSVVANSTDLVTTIGTFPDVAAGAVIAANGTSVTIDFGDLTNNNADSSVTETITMTYTAVVINSSGNDRGIARDNQGALTWGTANSVPVDGPDVTIVEPELSVSTTISPTSGESNDVFTVTVTVDHTGPSDTDAFEVALSNTLPSGLVFDGSLSSTSGTAPILNESSGVVTATWSSLTLTQENTFTYLARLAPGVESGTTVTNPVTIAWSSLPGDVTGAQSSDTNSTERTGLTSDPGGTENDYRGNASDAVTVVQPTATKTLFGTDRSHTLASNVAIGEIVTYEVELTIPQGATNNVQVVDTPDAGLAIMDIVSITPSTGITSSAGTMAAIQTTATGTIPADGSSVTFDFGNITNAATDSDSETITIRYRAIVLNESFNNRSDVRDNTADVDWNTGSISLDGPDLTIVEPELSVTVSNGVPATADAGDTVTFTIDVAHTIGSDADAFNVSLQNLINSVANHLQYDPASVNIVTSAGAVLDTSSDTGGDLSAAWSSIPVGETAQITFDAVVQTSAPASTNLANSADIAWSSLPGDVTTALSSHSLSVERTGDNSDPGAATNDHLSSDNGSVTTNAPESRKTIVSTNRADTGSSEYNPATNDVAIGEEITYSIIATLPEGTNTLVITDQLETGADRLELVSASLGAQGANLSFSAPTIVVSDSDIDTIDDRVVVDFGTVVNTPDGLTNTDDEVEIILVARVVDDPANVNGDVLTNSATINVSGATSVSTRDVEVVEPELSISKVAGITTGPAGTVVPYSLTIAHTAGSTADAYDISISDLIADSNLSLVPGSVVTNRGTVGTGNDPADTTIAISIDSLSQTDTVTITFNAIIHPSAGGSAVVTNTSNLQYDNRLGPGGRNDTDNDPATFTTTAPEIDLSITKADSRDPGVIGLPLSYTIVVTNDGPSTATGVTMTDNLPAGVSGITASSDAGTATVSGLVVTGNIGTLLPGQSATIVIDLTAPATEGSITNSANVTATETDTDTSNDSVTEPTLILARSSIAGTSWVDTNSNGIAEAGEILLPGVTITLTGIDDLSNPVLLTTTTDASGNYLFELLRAGTYQVTQTQPSLFLDNDEYIGTSGGTEIVNDSLEVVLPVGVEAEDYFFTELGLRPGVISKRGLLNSRLRQGPGLNFDDFFSLLGPSGNADLDSDSDVDNDDFLLFQDRLGSVFP</sequence>
<comment type="caution">
    <text evidence="7">The sequence shown here is derived from an EMBL/GenBank/DDBJ whole genome shotgun (WGS) entry which is preliminary data.</text>
</comment>
<dbReference type="Pfam" id="PF17210">
    <property type="entry name" value="SdrD_B"/>
    <property type="match status" value="1"/>
</dbReference>
<proteinExistence type="predicted"/>
<dbReference type="GO" id="GO:0005576">
    <property type="term" value="C:extracellular region"/>
    <property type="evidence" value="ECO:0007669"/>
    <property type="project" value="UniProtKB-SubCell"/>
</dbReference>
<accession>A0A5C5Z303</accession>
<feature type="domain" description="DUF11" evidence="5">
    <location>
        <begin position="2224"/>
        <end position="2336"/>
    </location>
</feature>
<evidence type="ECO:0000256" key="2">
    <source>
        <dbReference type="ARBA" id="ARBA00022525"/>
    </source>
</evidence>
<dbReference type="Proteomes" id="UP000315010">
    <property type="component" value="Unassembled WGS sequence"/>
</dbReference>
<dbReference type="InterPro" id="IPR047589">
    <property type="entry name" value="DUF11_rpt"/>
</dbReference>
<dbReference type="InterPro" id="IPR001434">
    <property type="entry name" value="OmcB-like_DUF11"/>
</dbReference>
<feature type="region of interest" description="Disordered" evidence="4">
    <location>
        <begin position="1891"/>
        <end position="1946"/>
    </location>
</feature>
<dbReference type="InterPro" id="IPR026466">
    <property type="entry name" value="Fim_isopep_form_D2_dom"/>
</dbReference>
<evidence type="ECO:0000259" key="6">
    <source>
        <dbReference type="Pfam" id="PF17210"/>
    </source>
</evidence>
<feature type="domain" description="SD-repeat containing protein B" evidence="6">
    <location>
        <begin position="2348"/>
        <end position="2417"/>
    </location>
</feature>
<keyword evidence="2" id="KW-0964">Secreted</keyword>
<protein>
    <submittedName>
        <fullName evidence="7">Uncharacterized protein</fullName>
    </submittedName>
</protein>
<feature type="region of interest" description="Disordered" evidence="4">
    <location>
        <begin position="1561"/>
        <end position="1594"/>
    </location>
</feature>
<organism evidence="7 8">
    <name type="scientific">Novipirellula herctigrandis</name>
    <dbReference type="NCBI Taxonomy" id="2527986"/>
    <lineage>
        <taxon>Bacteria</taxon>
        <taxon>Pseudomonadati</taxon>
        <taxon>Planctomycetota</taxon>
        <taxon>Planctomycetia</taxon>
        <taxon>Pirellulales</taxon>
        <taxon>Pirellulaceae</taxon>
        <taxon>Novipirellula</taxon>
    </lineage>
</organism>
<evidence type="ECO:0000256" key="3">
    <source>
        <dbReference type="ARBA" id="ARBA00022729"/>
    </source>
</evidence>
<feature type="compositionally biased region" description="Polar residues" evidence="4">
    <location>
        <begin position="345"/>
        <end position="354"/>
    </location>
</feature>
<dbReference type="Gene3D" id="2.60.40.10">
    <property type="entry name" value="Immunoglobulins"/>
    <property type="match status" value="2"/>
</dbReference>
<evidence type="ECO:0000259" key="5">
    <source>
        <dbReference type="Pfam" id="PF01345"/>
    </source>
</evidence>
<keyword evidence="3" id="KW-0732">Signal</keyword>
<evidence type="ECO:0000313" key="8">
    <source>
        <dbReference type="Proteomes" id="UP000315010"/>
    </source>
</evidence>
<gene>
    <name evidence="7" type="ORF">CA13_30970</name>
</gene>
<feature type="compositionally biased region" description="Polar residues" evidence="4">
    <location>
        <begin position="1910"/>
        <end position="1946"/>
    </location>
</feature>
<feature type="region of interest" description="Disordered" evidence="4">
    <location>
        <begin position="338"/>
        <end position="385"/>
    </location>
</feature>
<dbReference type="Pfam" id="PF01345">
    <property type="entry name" value="DUF11"/>
    <property type="match status" value="3"/>
</dbReference>
<dbReference type="NCBIfam" id="TIGR04226">
    <property type="entry name" value="RrgB_K2N_iso_D2"/>
    <property type="match status" value="3"/>
</dbReference>
<evidence type="ECO:0000256" key="1">
    <source>
        <dbReference type="ARBA" id="ARBA00004613"/>
    </source>
</evidence>
<dbReference type="EMBL" id="SJPJ01000001">
    <property type="protein sequence ID" value="TWT81644.1"/>
    <property type="molecule type" value="Genomic_DNA"/>
</dbReference>
<dbReference type="RefSeq" id="WP_146397664.1">
    <property type="nucleotide sequence ID" value="NZ_SJPJ01000001.1"/>
</dbReference>
<dbReference type="InterPro" id="IPR013783">
    <property type="entry name" value="Ig-like_fold"/>
</dbReference>
<feature type="domain" description="DUF11" evidence="5">
    <location>
        <begin position="1450"/>
        <end position="1560"/>
    </location>
</feature>
<reference evidence="7 8" key="1">
    <citation type="submission" date="2019-02" db="EMBL/GenBank/DDBJ databases">
        <title>Deep-cultivation of Planctomycetes and their phenomic and genomic characterization uncovers novel biology.</title>
        <authorList>
            <person name="Wiegand S."/>
            <person name="Jogler M."/>
            <person name="Boedeker C."/>
            <person name="Pinto D."/>
            <person name="Vollmers J."/>
            <person name="Rivas-Marin E."/>
            <person name="Kohn T."/>
            <person name="Peeters S.H."/>
            <person name="Heuer A."/>
            <person name="Rast P."/>
            <person name="Oberbeckmann S."/>
            <person name="Bunk B."/>
            <person name="Jeske O."/>
            <person name="Meyerdierks A."/>
            <person name="Storesund J.E."/>
            <person name="Kallscheuer N."/>
            <person name="Luecker S."/>
            <person name="Lage O.M."/>
            <person name="Pohl T."/>
            <person name="Merkel B.J."/>
            <person name="Hornburger P."/>
            <person name="Mueller R.-W."/>
            <person name="Bruemmer F."/>
            <person name="Labrenz M."/>
            <person name="Spormann A.M."/>
            <person name="Op Den Camp H."/>
            <person name="Overmann J."/>
            <person name="Amann R."/>
            <person name="Jetten M.S.M."/>
            <person name="Mascher T."/>
            <person name="Medema M.H."/>
            <person name="Devos D.P."/>
            <person name="Kaster A.-K."/>
            <person name="Ovreas L."/>
            <person name="Rohde M."/>
            <person name="Galperin M.Y."/>
            <person name="Jogler C."/>
        </authorList>
    </citation>
    <scope>NUCLEOTIDE SEQUENCE [LARGE SCALE GENOMIC DNA]</scope>
    <source>
        <strain evidence="7 8">CA13</strain>
    </source>
</reference>
<dbReference type="PANTHER" id="PTHR34819">
    <property type="entry name" value="LARGE CYSTEINE-RICH PERIPLASMIC PROTEIN OMCB"/>
    <property type="match status" value="1"/>
</dbReference>
<dbReference type="SUPFAM" id="SSF117074">
    <property type="entry name" value="Hypothetical protein PA1324"/>
    <property type="match status" value="1"/>
</dbReference>
<evidence type="ECO:0000256" key="4">
    <source>
        <dbReference type="SAM" id="MobiDB-lite"/>
    </source>
</evidence>
<dbReference type="Gene3D" id="2.60.40.740">
    <property type="match status" value="4"/>
</dbReference>